<keyword evidence="2" id="KW-0472">Membrane</keyword>
<feature type="region of interest" description="Disordered" evidence="1">
    <location>
        <begin position="61"/>
        <end position="93"/>
    </location>
</feature>
<accession>A0A316M7V2</accession>
<feature type="transmembrane region" description="Helical" evidence="2">
    <location>
        <begin position="100"/>
        <end position="128"/>
    </location>
</feature>
<comment type="caution">
    <text evidence="3">The sequence shown here is derived from an EMBL/GenBank/DDBJ whole genome shotgun (WGS) entry which is preliminary data.</text>
</comment>
<sequence length="211" mass="22594">MKTMTKNEFMCILRANLNDFSTEEVSEILYDYEEHFNIGAANGKSEAEIIEELGDPASIAGQYSSSKSSSENDYASPYRTTSPQNDKSTENNNNNSSDKLLTIVLLVLLIIFGGGPILGVFGAMVGFLCAGLGIIIGGISMLIAGATGVLPAFFGFISLSRLAVMSAPAFILIAIGLIALGGLFLGGNIWLIKFGVQCIIKLFCWFKERLA</sequence>
<evidence type="ECO:0008006" key="5">
    <source>
        <dbReference type="Google" id="ProtNLM"/>
    </source>
</evidence>
<evidence type="ECO:0000256" key="1">
    <source>
        <dbReference type="SAM" id="MobiDB-lite"/>
    </source>
</evidence>
<name>A0A316M7V2_9CLOT</name>
<dbReference type="Pfam" id="PF22564">
    <property type="entry name" value="HAAS"/>
    <property type="match status" value="1"/>
</dbReference>
<feature type="transmembrane region" description="Helical" evidence="2">
    <location>
        <begin position="169"/>
        <end position="192"/>
    </location>
</feature>
<dbReference type="Proteomes" id="UP000246114">
    <property type="component" value="Unassembled WGS sequence"/>
</dbReference>
<evidence type="ECO:0000313" key="3">
    <source>
        <dbReference type="EMBL" id="PWL54426.1"/>
    </source>
</evidence>
<gene>
    <name evidence="3" type="ORF">DBY38_04680</name>
</gene>
<feature type="transmembrane region" description="Helical" evidence="2">
    <location>
        <begin position="134"/>
        <end position="157"/>
    </location>
</feature>
<dbReference type="AlphaFoldDB" id="A0A316M7V2"/>
<dbReference type="EMBL" id="QAMZ01000023">
    <property type="protein sequence ID" value="PWL54426.1"/>
    <property type="molecule type" value="Genomic_DNA"/>
</dbReference>
<keyword evidence="2" id="KW-1133">Transmembrane helix</keyword>
<protein>
    <recommendedName>
        <fullName evidence="5">DUF1700 domain-containing protein</fullName>
    </recommendedName>
</protein>
<evidence type="ECO:0000256" key="2">
    <source>
        <dbReference type="SAM" id="Phobius"/>
    </source>
</evidence>
<organism evidence="3 4">
    <name type="scientific">Clostridium cadaveris</name>
    <dbReference type="NCBI Taxonomy" id="1529"/>
    <lineage>
        <taxon>Bacteria</taxon>
        <taxon>Bacillati</taxon>
        <taxon>Bacillota</taxon>
        <taxon>Clostridia</taxon>
        <taxon>Eubacteriales</taxon>
        <taxon>Clostridiaceae</taxon>
        <taxon>Clostridium</taxon>
    </lineage>
</organism>
<reference evidence="3 4" key="1">
    <citation type="submission" date="2018-03" db="EMBL/GenBank/DDBJ databases">
        <title>The uncultured portion of the human microbiome is neutrally assembled.</title>
        <authorList>
            <person name="Jeraldo P."/>
            <person name="Boardman L."/>
            <person name="White B.A."/>
            <person name="Nelson H."/>
            <person name="Goldenfeld N."/>
            <person name="Chia N."/>
        </authorList>
    </citation>
    <scope>NUCLEOTIDE SEQUENCE [LARGE SCALE GENOMIC DNA]</scope>
    <source>
        <strain evidence="3">CIM:MAG 903</strain>
    </source>
</reference>
<keyword evidence="2" id="KW-0812">Transmembrane</keyword>
<evidence type="ECO:0000313" key="4">
    <source>
        <dbReference type="Proteomes" id="UP000246114"/>
    </source>
</evidence>
<proteinExistence type="predicted"/>